<dbReference type="AlphaFoldDB" id="A0A1X7RLX2"/>
<sequence length="67" mass="7834">MWRLHWSAGGGNADARCCEMEYWRGFDGRIFDIIDEMSIIRIFSGPVPSSDMSKQLIHLRHHEKIKT</sequence>
<organism evidence="1 2">
    <name type="scientific">Zymoseptoria tritici (strain ST99CH_3D7)</name>
    <dbReference type="NCBI Taxonomy" id="1276538"/>
    <lineage>
        <taxon>Eukaryota</taxon>
        <taxon>Fungi</taxon>
        <taxon>Dikarya</taxon>
        <taxon>Ascomycota</taxon>
        <taxon>Pezizomycotina</taxon>
        <taxon>Dothideomycetes</taxon>
        <taxon>Dothideomycetidae</taxon>
        <taxon>Mycosphaerellales</taxon>
        <taxon>Mycosphaerellaceae</taxon>
        <taxon>Zymoseptoria</taxon>
    </lineage>
</organism>
<dbReference type="EMBL" id="LT853693">
    <property type="protein sequence ID" value="SMQ48220.1"/>
    <property type="molecule type" value="Genomic_DNA"/>
</dbReference>
<proteinExistence type="predicted"/>
<accession>A0A1X7RLX2</accession>
<evidence type="ECO:0000313" key="2">
    <source>
        <dbReference type="Proteomes" id="UP000215127"/>
    </source>
</evidence>
<name>A0A1X7RLX2_ZYMT9</name>
<keyword evidence="2" id="KW-1185">Reference proteome</keyword>
<evidence type="ECO:0000313" key="1">
    <source>
        <dbReference type="EMBL" id="SMQ48220.1"/>
    </source>
</evidence>
<reference evidence="1 2" key="1">
    <citation type="submission" date="2016-06" db="EMBL/GenBank/DDBJ databases">
        <authorList>
            <person name="Kjaerup R.B."/>
            <person name="Dalgaard T.S."/>
            <person name="Juul-Madsen H.R."/>
        </authorList>
    </citation>
    <scope>NUCLEOTIDE SEQUENCE [LARGE SCALE GENOMIC DNA]</scope>
</reference>
<gene>
    <name evidence="1" type="ORF">ZT3D7_G3369</name>
</gene>
<dbReference type="Proteomes" id="UP000215127">
    <property type="component" value="Chromosome 2"/>
</dbReference>
<protein>
    <submittedName>
        <fullName evidence="1">Uncharacterized protein</fullName>
    </submittedName>
</protein>